<sequence length="74" mass="8918">MLMPNFLKSHRGFYIAKQSFCDELKHQCTSKECLYASDMWTGSFLLKVFLTVELIHYEQKASFYFLYHKKHLVF</sequence>
<accession>A0A0A9DNE7</accession>
<dbReference type="AlphaFoldDB" id="A0A0A9DNE7"/>
<name>A0A0A9DNE7_ARUDO</name>
<proteinExistence type="predicted"/>
<reference evidence="1" key="2">
    <citation type="journal article" date="2015" name="Data Brief">
        <title>Shoot transcriptome of the giant reed, Arundo donax.</title>
        <authorList>
            <person name="Barrero R.A."/>
            <person name="Guerrero F.D."/>
            <person name="Moolhuijzen P."/>
            <person name="Goolsby J.A."/>
            <person name="Tidwell J."/>
            <person name="Bellgard S.E."/>
            <person name="Bellgard M.I."/>
        </authorList>
    </citation>
    <scope>NUCLEOTIDE SEQUENCE</scope>
    <source>
        <tissue evidence="1">Shoot tissue taken approximately 20 cm above the soil surface</tissue>
    </source>
</reference>
<dbReference type="EMBL" id="GBRH01209687">
    <property type="protein sequence ID" value="JAD88208.1"/>
    <property type="molecule type" value="Transcribed_RNA"/>
</dbReference>
<protein>
    <submittedName>
        <fullName evidence="1">Uncharacterized protein</fullName>
    </submittedName>
</protein>
<reference evidence="1" key="1">
    <citation type="submission" date="2014-09" db="EMBL/GenBank/DDBJ databases">
        <authorList>
            <person name="Magalhaes I.L.F."/>
            <person name="Oliveira U."/>
            <person name="Santos F.R."/>
            <person name="Vidigal T.H.D.A."/>
            <person name="Brescovit A.D."/>
            <person name="Santos A.J."/>
        </authorList>
    </citation>
    <scope>NUCLEOTIDE SEQUENCE</scope>
    <source>
        <tissue evidence="1">Shoot tissue taken approximately 20 cm above the soil surface</tissue>
    </source>
</reference>
<evidence type="ECO:0000313" key="1">
    <source>
        <dbReference type="EMBL" id="JAD88208.1"/>
    </source>
</evidence>
<organism evidence="1">
    <name type="scientific">Arundo donax</name>
    <name type="common">Giant reed</name>
    <name type="synonym">Donax arundinaceus</name>
    <dbReference type="NCBI Taxonomy" id="35708"/>
    <lineage>
        <taxon>Eukaryota</taxon>
        <taxon>Viridiplantae</taxon>
        <taxon>Streptophyta</taxon>
        <taxon>Embryophyta</taxon>
        <taxon>Tracheophyta</taxon>
        <taxon>Spermatophyta</taxon>
        <taxon>Magnoliopsida</taxon>
        <taxon>Liliopsida</taxon>
        <taxon>Poales</taxon>
        <taxon>Poaceae</taxon>
        <taxon>PACMAD clade</taxon>
        <taxon>Arundinoideae</taxon>
        <taxon>Arundineae</taxon>
        <taxon>Arundo</taxon>
    </lineage>
</organism>